<sequence>MSKQPPTNNRLTKPANIYRRGKQQQITQNDQSSESEQEQEQEQKEDERSKTTATTTFPIINITNTKSLNQQQTTTTDETTDSSSSSSSEEEEEEEDQHKTIKYKESKTKLGSTSSDDDSSSSESGSSSSEEEESDESEKLAPIYKPMFITKRNRETIPPQQTETEEDLERKRLEEEERRKKASQKLVEETLLREIAEKEVDQVFPDVDDTDGLDPEAEFEAWKLRELKRLRRDREALIQRAKEKEEIEARRMMPESERLKEDLEYAEKTRKAKPKGKQVFLQKYHHKGAFYADSDIHKKHDYTAPTEGTFTKMELLPAVMQVRDFGKMSRTKWTHLVKEDTTSFDAGWSKKNPGRAEKSQEGCFGCGERGHLKRDCPKALGGPPGQGSNRVALGARPQQTSEARQSKRRGSDDDPRGEKEYPSKRRDSDRERSSGRLDDRERRRDSPPPRREDRERPLKDKSHRPDGRDRRDRSPPYSGRHHERDRRSSSPQHSGRHHERDRRSRSPPARREDRGDRLKDDRRRPQSNDRRDRSPVQPRRESQRERRDYSPRRPGRERDRSRTPLSLGVSSHLFLRNVSPS</sequence>
<name>A0A2N5SC68_9BASI</name>
<dbReference type="Proteomes" id="UP000235392">
    <property type="component" value="Unassembled WGS sequence"/>
</dbReference>
<feature type="compositionally biased region" description="Basic and acidic residues" evidence="3">
    <location>
        <begin position="168"/>
        <end position="179"/>
    </location>
</feature>
<dbReference type="InterPro" id="IPR033194">
    <property type="entry name" value="MFAP1"/>
</dbReference>
<evidence type="ECO:0000259" key="4">
    <source>
        <dbReference type="PROSITE" id="PS50158"/>
    </source>
</evidence>
<dbReference type="PANTHER" id="PTHR15327">
    <property type="entry name" value="MICROFIBRIL-ASSOCIATED PROTEIN"/>
    <property type="match status" value="1"/>
</dbReference>
<dbReference type="PROSITE" id="PS50158">
    <property type="entry name" value="ZF_CCHC"/>
    <property type="match status" value="1"/>
</dbReference>
<organism evidence="5 6">
    <name type="scientific">Puccinia coronata f. sp. avenae</name>
    <dbReference type="NCBI Taxonomy" id="200324"/>
    <lineage>
        <taxon>Eukaryota</taxon>
        <taxon>Fungi</taxon>
        <taxon>Dikarya</taxon>
        <taxon>Basidiomycota</taxon>
        <taxon>Pucciniomycotina</taxon>
        <taxon>Pucciniomycetes</taxon>
        <taxon>Pucciniales</taxon>
        <taxon>Pucciniaceae</taxon>
        <taxon>Puccinia</taxon>
    </lineage>
</organism>
<gene>
    <name evidence="5" type="ORF">PCASD_18299</name>
</gene>
<comment type="caution">
    <text evidence="5">The sequence shown here is derived from an EMBL/GenBank/DDBJ whole genome shotgun (WGS) entry which is preliminary data.</text>
</comment>
<evidence type="ECO:0000256" key="2">
    <source>
        <dbReference type="PROSITE-ProRule" id="PRU00047"/>
    </source>
</evidence>
<feature type="compositionally biased region" description="Polar residues" evidence="3">
    <location>
        <begin position="1"/>
        <end position="11"/>
    </location>
</feature>
<dbReference type="InterPro" id="IPR036875">
    <property type="entry name" value="Znf_CCHC_sf"/>
</dbReference>
<keyword evidence="2" id="KW-0862">Zinc</keyword>
<feature type="domain" description="CCHC-type" evidence="4">
    <location>
        <begin position="363"/>
        <end position="378"/>
    </location>
</feature>
<evidence type="ECO:0000256" key="1">
    <source>
        <dbReference type="ARBA" id="ARBA00022664"/>
    </source>
</evidence>
<feature type="region of interest" description="Disordered" evidence="3">
    <location>
        <begin position="1"/>
        <end position="185"/>
    </location>
</feature>
<evidence type="ECO:0000313" key="5">
    <source>
        <dbReference type="EMBL" id="PLW10857.1"/>
    </source>
</evidence>
<keyword evidence="1" id="KW-0507">mRNA processing</keyword>
<proteinExistence type="predicted"/>
<feature type="compositionally biased region" description="Basic and acidic residues" evidence="3">
    <location>
        <begin position="409"/>
        <end position="488"/>
    </location>
</feature>
<feature type="compositionally biased region" description="Low complexity" evidence="3">
    <location>
        <begin position="51"/>
        <end position="65"/>
    </location>
</feature>
<dbReference type="GO" id="GO:0008270">
    <property type="term" value="F:zinc ion binding"/>
    <property type="evidence" value="ECO:0007669"/>
    <property type="project" value="UniProtKB-KW"/>
</dbReference>
<dbReference type="GO" id="GO:0003676">
    <property type="term" value="F:nucleic acid binding"/>
    <property type="evidence" value="ECO:0007669"/>
    <property type="project" value="InterPro"/>
</dbReference>
<reference evidence="5 6" key="1">
    <citation type="submission" date="2017-11" db="EMBL/GenBank/DDBJ databases">
        <title>De novo assembly and phasing of dikaryotic genomes from two isolates of Puccinia coronata f. sp. avenae, the causal agent of oat crown rust.</title>
        <authorList>
            <person name="Miller M.E."/>
            <person name="Zhang Y."/>
            <person name="Omidvar V."/>
            <person name="Sperschneider J."/>
            <person name="Schwessinger B."/>
            <person name="Raley C."/>
            <person name="Palmer J.M."/>
            <person name="Garnica D."/>
            <person name="Upadhyaya N."/>
            <person name="Rathjen J."/>
            <person name="Taylor J.M."/>
            <person name="Park R.F."/>
            <person name="Dodds P.N."/>
            <person name="Hirsch C.D."/>
            <person name="Kianian S.F."/>
            <person name="Figueroa M."/>
        </authorList>
    </citation>
    <scope>NUCLEOTIDE SEQUENCE [LARGE SCALE GENOMIC DNA]</scope>
    <source>
        <strain evidence="5">12SD80</strain>
    </source>
</reference>
<dbReference type="Pfam" id="PF06991">
    <property type="entry name" value="MFAP1"/>
    <property type="match status" value="1"/>
</dbReference>
<dbReference type="Gene3D" id="4.10.60.10">
    <property type="entry name" value="Zinc finger, CCHC-type"/>
    <property type="match status" value="1"/>
</dbReference>
<feature type="compositionally biased region" description="Basic and acidic residues" evidence="3">
    <location>
        <begin position="41"/>
        <end position="50"/>
    </location>
</feature>
<dbReference type="SUPFAM" id="SSF57756">
    <property type="entry name" value="Retrovirus zinc finger-like domains"/>
    <property type="match status" value="1"/>
</dbReference>
<evidence type="ECO:0000313" key="6">
    <source>
        <dbReference type="Proteomes" id="UP000235392"/>
    </source>
</evidence>
<keyword evidence="2" id="KW-0479">Metal-binding</keyword>
<feature type="compositionally biased region" description="Basic and acidic residues" evidence="3">
    <location>
        <begin position="501"/>
        <end position="562"/>
    </location>
</feature>
<dbReference type="EMBL" id="PGCI01000946">
    <property type="protein sequence ID" value="PLW10857.1"/>
    <property type="molecule type" value="Genomic_DNA"/>
</dbReference>
<dbReference type="GO" id="GO:0006397">
    <property type="term" value="P:mRNA processing"/>
    <property type="evidence" value="ECO:0007669"/>
    <property type="project" value="UniProtKB-KW"/>
</dbReference>
<feature type="compositionally biased region" description="Basic and acidic residues" evidence="3">
    <location>
        <begin position="368"/>
        <end position="377"/>
    </location>
</feature>
<dbReference type="Pfam" id="PF00098">
    <property type="entry name" value="zf-CCHC"/>
    <property type="match status" value="1"/>
</dbReference>
<feature type="compositionally biased region" description="Basic and acidic residues" evidence="3">
    <location>
        <begin position="96"/>
        <end position="108"/>
    </location>
</feature>
<dbReference type="SMART" id="SM00343">
    <property type="entry name" value="ZnF_C2HC"/>
    <property type="match status" value="1"/>
</dbReference>
<keyword evidence="2" id="KW-0863">Zinc-finger</keyword>
<dbReference type="AlphaFoldDB" id="A0A2N5SC68"/>
<accession>A0A2N5SC68</accession>
<feature type="compositionally biased region" description="Low complexity" evidence="3">
    <location>
        <begin position="73"/>
        <end position="87"/>
    </location>
</feature>
<dbReference type="InterPro" id="IPR009730">
    <property type="entry name" value="MFAP1_C"/>
</dbReference>
<protein>
    <recommendedName>
        <fullName evidence="4">CCHC-type domain-containing protein</fullName>
    </recommendedName>
</protein>
<dbReference type="InterPro" id="IPR001878">
    <property type="entry name" value="Znf_CCHC"/>
</dbReference>
<evidence type="ECO:0000256" key="3">
    <source>
        <dbReference type="SAM" id="MobiDB-lite"/>
    </source>
</evidence>
<feature type="region of interest" description="Disordered" evidence="3">
    <location>
        <begin position="344"/>
        <end position="581"/>
    </location>
</feature>